<proteinExistence type="predicted"/>
<feature type="compositionally biased region" description="Basic and acidic residues" evidence="1">
    <location>
        <begin position="385"/>
        <end position="400"/>
    </location>
</feature>
<protein>
    <submittedName>
        <fullName evidence="2">Uncharacterized protein</fullName>
    </submittedName>
</protein>
<dbReference type="VEuPathDB" id="FungiDB:CC77DRAFT_1068132"/>
<sequence length="400" mass="44814">MAPYAPKEFPQKHGWKIGGISLDAHETELRTNGPPPPNYLVERLERGGGGPKHYSISYTELSTSSQTSKRAPHPFSVEGLQKTPTPKITKEFDLNRPDYRGVFHVPITYKAGPGIKWQFSGSPAGALAAALAARGVKCRYGDITKVVTEADVKATFASISAKETQVSDNYTLYHPADRNSLVFPDGANIAIVARAYKHSLILFCPFMNADRTGYNHFYNTQNRPPIYARWSTGRQALLSPVVLGCLPKFKLAKNPTYEFMHVCIDTLWIIALEKNEEDDEEPKRQQAVAMTIQEQIELINTVLPNVYANDKPVYENMLVQLYQRLSNEQRQSEADAEAPGKRVRQAGCPKPKRRKMIKIFEDEKEDDDNYKMSGVVSVAPPTSPKGKENEGRTTPKRETT</sequence>
<gene>
    <name evidence="2" type="ORF">CC77DRAFT_1068132</name>
</gene>
<feature type="compositionally biased region" description="Polar residues" evidence="1">
    <location>
        <begin position="60"/>
        <end position="69"/>
    </location>
</feature>
<dbReference type="Proteomes" id="UP000077248">
    <property type="component" value="Unassembled WGS sequence"/>
</dbReference>
<dbReference type="AlphaFoldDB" id="A0A177E102"/>
<dbReference type="KEGG" id="aalt:CC77DRAFT_1068132"/>
<keyword evidence="3" id="KW-1185">Reference proteome</keyword>
<reference evidence="2 3" key="1">
    <citation type="submission" date="2016-05" db="EMBL/GenBank/DDBJ databases">
        <title>Comparative analysis of secretome profiles of manganese(II)-oxidizing ascomycete fungi.</title>
        <authorList>
            <consortium name="DOE Joint Genome Institute"/>
            <person name="Zeiner C.A."/>
            <person name="Purvine S.O."/>
            <person name="Zink E.M."/>
            <person name="Wu S."/>
            <person name="Pasa-Tolic L."/>
            <person name="Chaput D.L."/>
            <person name="Haridas S."/>
            <person name="Grigoriev I.V."/>
            <person name="Santelli C.M."/>
            <person name="Hansel C.M."/>
        </authorList>
    </citation>
    <scope>NUCLEOTIDE SEQUENCE [LARGE SCALE GENOMIC DNA]</scope>
    <source>
        <strain evidence="2 3">SRC1lrK2f</strain>
    </source>
</reference>
<dbReference type="EMBL" id="KV441469">
    <property type="protein sequence ID" value="OAG25654.1"/>
    <property type="molecule type" value="Genomic_DNA"/>
</dbReference>
<dbReference type="RefSeq" id="XP_018391075.1">
    <property type="nucleotide sequence ID" value="XM_018529075.1"/>
</dbReference>
<accession>A0A177E102</accession>
<feature type="region of interest" description="Disordered" evidence="1">
    <location>
        <begin position="60"/>
        <end position="82"/>
    </location>
</feature>
<dbReference type="GeneID" id="29114669"/>
<evidence type="ECO:0000256" key="1">
    <source>
        <dbReference type="SAM" id="MobiDB-lite"/>
    </source>
</evidence>
<name>A0A177E102_ALTAL</name>
<feature type="region of interest" description="Disordered" evidence="1">
    <location>
        <begin position="330"/>
        <end position="400"/>
    </location>
</feature>
<evidence type="ECO:0000313" key="2">
    <source>
        <dbReference type="EMBL" id="OAG25654.1"/>
    </source>
</evidence>
<organism evidence="2 3">
    <name type="scientific">Alternaria alternata</name>
    <name type="common">Alternaria rot fungus</name>
    <name type="synonym">Torula alternata</name>
    <dbReference type="NCBI Taxonomy" id="5599"/>
    <lineage>
        <taxon>Eukaryota</taxon>
        <taxon>Fungi</taxon>
        <taxon>Dikarya</taxon>
        <taxon>Ascomycota</taxon>
        <taxon>Pezizomycotina</taxon>
        <taxon>Dothideomycetes</taxon>
        <taxon>Pleosporomycetidae</taxon>
        <taxon>Pleosporales</taxon>
        <taxon>Pleosporineae</taxon>
        <taxon>Pleosporaceae</taxon>
        <taxon>Alternaria</taxon>
        <taxon>Alternaria sect. Alternaria</taxon>
        <taxon>Alternaria alternata complex</taxon>
    </lineage>
</organism>
<evidence type="ECO:0000313" key="3">
    <source>
        <dbReference type="Proteomes" id="UP000077248"/>
    </source>
</evidence>